<keyword evidence="2" id="KW-0812">Transmembrane</keyword>
<proteinExistence type="predicted"/>
<accession>A0A6P0HDY5</accession>
<evidence type="ECO:0000259" key="3">
    <source>
        <dbReference type="Pfam" id="PF25302"/>
    </source>
</evidence>
<evidence type="ECO:0000256" key="2">
    <source>
        <dbReference type="SAM" id="Phobius"/>
    </source>
</evidence>
<comment type="caution">
    <text evidence="4">The sequence shown here is derived from an EMBL/GenBank/DDBJ whole genome shotgun (WGS) entry which is preliminary data.</text>
</comment>
<dbReference type="RefSeq" id="WP_163770333.1">
    <property type="nucleotide sequence ID" value="NZ_JAAGXA010000001.1"/>
</dbReference>
<name>A0A6P0HDY5_9ACTN</name>
<dbReference type="EMBL" id="JAAGXA010000001">
    <property type="protein sequence ID" value="NEN76992.1"/>
    <property type="molecule type" value="Genomic_DNA"/>
</dbReference>
<gene>
    <name evidence="4" type="ORF">G3T38_01750</name>
</gene>
<feature type="region of interest" description="Disordered" evidence="1">
    <location>
        <begin position="25"/>
        <end position="85"/>
    </location>
</feature>
<dbReference type="Proteomes" id="UP000468687">
    <property type="component" value="Unassembled WGS sequence"/>
</dbReference>
<reference evidence="4 5" key="1">
    <citation type="journal article" date="2014" name="Int. J. Syst. Evol. Microbiol.">
        <title>Nocardioides zeae sp. nov., isolated from the stem of Zea mays.</title>
        <authorList>
            <person name="Glaeser S.P."/>
            <person name="McInroy J.A."/>
            <person name="Busse H.J."/>
            <person name="Kampfer P."/>
        </authorList>
    </citation>
    <scope>NUCLEOTIDE SEQUENCE [LARGE SCALE GENOMIC DNA]</scope>
    <source>
        <strain evidence="4 5">JCM 30728</strain>
    </source>
</reference>
<sequence>MSVCAGCGATIGSGRFCGACGRPVDAAGPSTPSTPSTPPRSSSTTGTNERIPRVDAPLAVPDAAPTGPGTEAPPVAWTPGGHGGGPRFPLYADEVATASATPAVPAAPEAAAQPAPHRPRPSRALPVLVVLLAVLLVGVVVGGSILLARDTEPTRSTEASGSPGDGSDGSTAPDAQDAEPDLDVPEPRAITSLARASASRTAPPGTSLDGSRVEYDAANLVDGDTSTTWRVEGDGTGEVLTFAFDEEVAVTSVGLVNGYDKVDTDPDGGEVDWYVRNRHVTQVRWTFDDGRVLEQDLADDRAMQTVTIPAARTSTVQLEIVAVSGHGGADRTPISEVELDGAPVAELD</sequence>
<keyword evidence="2" id="KW-1133">Transmembrane helix</keyword>
<dbReference type="Gene3D" id="2.60.120.260">
    <property type="entry name" value="Galactose-binding domain-like"/>
    <property type="match status" value="1"/>
</dbReference>
<dbReference type="NCBIfam" id="NF047619">
    <property type="entry name" value="NADase_discoid"/>
    <property type="match status" value="1"/>
</dbReference>
<evidence type="ECO:0000256" key="1">
    <source>
        <dbReference type="SAM" id="MobiDB-lite"/>
    </source>
</evidence>
<evidence type="ECO:0000313" key="4">
    <source>
        <dbReference type="EMBL" id="NEN76992.1"/>
    </source>
</evidence>
<organism evidence="4 5">
    <name type="scientific">Nocardioides zeae</name>
    <dbReference type="NCBI Taxonomy" id="1457234"/>
    <lineage>
        <taxon>Bacteria</taxon>
        <taxon>Bacillati</taxon>
        <taxon>Actinomycetota</taxon>
        <taxon>Actinomycetes</taxon>
        <taxon>Propionibacteriales</taxon>
        <taxon>Nocardioidaceae</taxon>
        <taxon>Nocardioides</taxon>
    </lineage>
</organism>
<keyword evidence="2" id="KW-0472">Membrane</keyword>
<evidence type="ECO:0000313" key="5">
    <source>
        <dbReference type="Proteomes" id="UP000468687"/>
    </source>
</evidence>
<protein>
    <submittedName>
        <fullName evidence="4">Discoidin domain-containing protein</fullName>
    </submittedName>
</protein>
<dbReference type="SUPFAM" id="SSF49785">
    <property type="entry name" value="Galactose-binding domain-like"/>
    <property type="match status" value="1"/>
</dbReference>
<feature type="compositionally biased region" description="Low complexity" evidence="1">
    <location>
        <begin position="29"/>
        <end position="45"/>
    </location>
</feature>
<dbReference type="AlphaFoldDB" id="A0A6P0HDY5"/>
<dbReference type="InterPro" id="IPR057561">
    <property type="entry name" value="NADase_transloc"/>
</dbReference>
<dbReference type="Pfam" id="PF25302">
    <property type="entry name" value="NADase_transloc"/>
    <property type="match status" value="1"/>
</dbReference>
<feature type="compositionally biased region" description="Low complexity" evidence="1">
    <location>
        <begin position="54"/>
        <end position="75"/>
    </location>
</feature>
<feature type="region of interest" description="Disordered" evidence="1">
    <location>
        <begin position="151"/>
        <end position="185"/>
    </location>
</feature>
<feature type="domain" description="NAD glycohydrolase translocation F5/8 type C" evidence="3">
    <location>
        <begin position="212"/>
        <end position="339"/>
    </location>
</feature>
<keyword evidence="5" id="KW-1185">Reference proteome</keyword>
<dbReference type="InterPro" id="IPR008979">
    <property type="entry name" value="Galactose-bd-like_sf"/>
</dbReference>
<feature type="transmembrane region" description="Helical" evidence="2">
    <location>
        <begin position="127"/>
        <end position="148"/>
    </location>
</feature>